<dbReference type="Pfam" id="PF00213">
    <property type="entry name" value="OSCP"/>
    <property type="match status" value="1"/>
</dbReference>
<keyword evidence="6" id="KW-0793">Thylakoid</keyword>
<feature type="coiled-coil region" evidence="11">
    <location>
        <begin position="240"/>
        <end position="313"/>
    </location>
</feature>
<dbReference type="Gene3D" id="1.10.520.20">
    <property type="entry name" value="N-terminal domain of the delta subunit of the F1F0-ATP synthase"/>
    <property type="match status" value="1"/>
</dbReference>
<feature type="compositionally biased region" description="Low complexity" evidence="12">
    <location>
        <begin position="167"/>
        <end position="182"/>
    </location>
</feature>
<dbReference type="PRINTS" id="PR00125">
    <property type="entry name" value="ATPASEDELTA"/>
</dbReference>
<dbReference type="SUPFAM" id="SSF53067">
    <property type="entry name" value="Actin-like ATPase domain"/>
    <property type="match status" value="2"/>
</dbReference>
<dbReference type="CDD" id="cd10169">
    <property type="entry name" value="ASKHA_NBD_actin-like"/>
    <property type="match status" value="1"/>
</dbReference>
<reference evidence="13 14" key="1">
    <citation type="submission" date="2019-07" db="EMBL/GenBank/DDBJ databases">
        <title>Genomics analysis of Aphanomyces spp. identifies a new class of oomycete effector associated with host adaptation.</title>
        <authorList>
            <person name="Gaulin E."/>
        </authorList>
    </citation>
    <scope>NUCLEOTIDE SEQUENCE [LARGE SCALE GENOMIC DNA]</scope>
    <source>
        <strain evidence="13 14">ATCC 201684</strain>
    </source>
</reference>
<dbReference type="Pfam" id="PF00022">
    <property type="entry name" value="Actin"/>
    <property type="match status" value="2"/>
</dbReference>
<gene>
    <name evidence="13" type="ORF">Ae201684_002810</name>
</gene>
<keyword evidence="7" id="KW-0472">Membrane</keyword>
<dbReference type="GO" id="GO:0046933">
    <property type="term" value="F:proton-transporting ATP synthase activity, rotational mechanism"/>
    <property type="evidence" value="ECO:0007669"/>
    <property type="project" value="InterPro"/>
</dbReference>
<dbReference type="SMART" id="SM00268">
    <property type="entry name" value="ACTIN"/>
    <property type="match status" value="1"/>
</dbReference>
<evidence type="ECO:0000256" key="3">
    <source>
        <dbReference type="ARBA" id="ARBA00022448"/>
    </source>
</evidence>
<evidence type="ECO:0000256" key="5">
    <source>
        <dbReference type="ARBA" id="ARBA00023065"/>
    </source>
</evidence>
<dbReference type="Gene3D" id="3.90.640.10">
    <property type="entry name" value="Actin, Chain A, domain 4"/>
    <property type="match status" value="1"/>
</dbReference>
<name>A0A6G0XP86_9STRA</name>
<evidence type="ECO:0000313" key="14">
    <source>
        <dbReference type="Proteomes" id="UP000481153"/>
    </source>
</evidence>
<keyword evidence="4" id="KW-0375">Hydrogen ion transport</keyword>
<dbReference type="HAMAP" id="MF_01416">
    <property type="entry name" value="ATP_synth_delta_bact"/>
    <property type="match status" value="1"/>
</dbReference>
<feature type="compositionally biased region" description="Polar residues" evidence="12">
    <location>
        <begin position="137"/>
        <end position="155"/>
    </location>
</feature>
<evidence type="ECO:0000256" key="8">
    <source>
        <dbReference type="ARBA" id="ARBA00023310"/>
    </source>
</evidence>
<evidence type="ECO:0000256" key="11">
    <source>
        <dbReference type="SAM" id="Coils"/>
    </source>
</evidence>
<proteinExistence type="inferred from homology"/>
<evidence type="ECO:0000256" key="6">
    <source>
        <dbReference type="ARBA" id="ARBA00023078"/>
    </source>
</evidence>
<dbReference type="InterPro" id="IPR004000">
    <property type="entry name" value="Actin"/>
</dbReference>
<comment type="similarity">
    <text evidence="2">Belongs to the ATPase delta chain family.</text>
</comment>
<comment type="similarity">
    <text evidence="10">Belongs to the actin family.</text>
</comment>
<dbReference type="InterPro" id="IPR043129">
    <property type="entry name" value="ATPase_NBD"/>
</dbReference>
<comment type="catalytic activity">
    <reaction evidence="9">
        <text>ATP + H2O = ADP + phosphate + H(+)</text>
        <dbReference type="Rhea" id="RHEA:13065"/>
        <dbReference type="ChEBI" id="CHEBI:15377"/>
        <dbReference type="ChEBI" id="CHEBI:15378"/>
        <dbReference type="ChEBI" id="CHEBI:30616"/>
        <dbReference type="ChEBI" id="CHEBI:43474"/>
        <dbReference type="ChEBI" id="CHEBI:456216"/>
    </reaction>
</comment>
<keyword evidence="3" id="KW-0813">Transport</keyword>
<evidence type="ECO:0000256" key="7">
    <source>
        <dbReference type="ARBA" id="ARBA00023136"/>
    </source>
</evidence>
<dbReference type="InterPro" id="IPR000711">
    <property type="entry name" value="ATPase_OSCP/dsu"/>
</dbReference>
<dbReference type="Proteomes" id="UP000481153">
    <property type="component" value="Unassembled WGS sequence"/>
</dbReference>
<dbReference type="SUPFAM" id="SSF47928">
    <property type="entry name" value="N-terminal domain of the delta subunit of the F1F0-ATP synthase"/>
    <property type="match status" value="1"/>
</dbReference>
<dbReference type="EMBL" id="VJMJ01000030">
    <property type="protein sequence ID" value="KAF0742141.1"/>
    <property type="molecule type" value="Genomic_DNA"/>
</dbReference>
<dbReference type="NCBIfam" id="TIGR01145">
    <property type="entry name" value="ATP_synt_delta"/>
    <property type="match status" value="1"/>
</dbReference>
<dbReference type="VEuPathDB" id="FungiDB:AeMF1_004607"/>
<evidence type="ECO:0000313" key="13">
    <source>
        <dbReference type="EMBL" id="KAF0742141.1"/>
    </source>
</evidence>
<organism evidence="13 14">
    <name type="scientific">Aphanomyces euteiches</name>
    <dbReference type="NCBI Taxonomy" id="100861"/>
    <lineage>
        <taxon>Eukaryota</taxon>
        <taxon>Sar</taxon>
        <taxon>Stramenopiles</taxon>
        <taxon>Oomycota</taxon>
        <taxon>Saprolegniomycetes</taxon>
        <taxon>Saprolegniales</taxon>
        <taxon>Verrucalvaceae</taxon>
        <taxon>Aphanomyces</taxon>
    </lineage>
</organism>
<feature type="region of interest" description="Disordered" evidence="12">
    <location>
        <begin position="125"/>
        <end position="235"/>
    </location>
</feature>
<keyword evidence="14" id="KW-1185">Reference proteome</keyword>
<dbReference type="PANTHER" id="PTHR11910">
    <property type="entry name" value="ATP SYNTHASE DELTA CHAIN"/>
    <property type="match status" value="1"/>
</dbReference>
<protein>
    <recommendedName>
        <fullName evidence="15">ATP synthase subunit O, mitochondrial</fullName>
    </recommendedName>
</protein>
<dbReference type="Gene3D" id="3.30.420.40">
    <property type="match status" value="2"/>
</dbReference>
<evidence type="ECO:0000256" key="1">
    <source>
        <dbReference type="ARBA" id="ARBA00004370"/>
    </source>
</evidence>
<evidence type="ECO:0000256" key="12">
    <source>
        <dbReference type="SAM" id="MobiDB-lite"/>
    </source>
</evidence>
<evidence type="ECO:0008006" key="15">
    <source>
        <dbReference type="Google" id="ProtNLM"/>
    </source>
</evidence>
<accession>A0A6G0XP86</accession>
<sequence length="1035" mass="113986">MRDDRCCDLNHRGEADAMEIRCVYFCTSRNDRYLIWRGITAMEDKPGGLTLSVDAFRGAPPSSLPRRRSMLAPQYSTIRHADDSTTPSSSNIVRRPTATEFATVATTDKPTRAPKPLSVNTMLFKTESPKQADKPPTISSIPKRTLVRSMSTLSLAHSGGRPSSPRSCCSHDTGSDTSSDGSRVSTKAAVSPTASKLRFPLRKKEASPPKTPTTKSFVAATPRSSPEKDQMETAAPSLDVRRLSQRVEELVGEKDQVQLEYDDLVWKYKQTEMELQSERAARTAERAQHEVREAELRRQIESLQMSAQEWEAKHIQAASGSCSHAITMAEFEEKEAEIARLWNCVDSMALQLTGIAELAGARVATQDCTMEYMKSLLDGKTQEIETMRGALYDTVTLCFLHELAQSHDHQLLTTFMAGLGSDTAAFEWIKERFCAKIIDDGRFSKLENCIGTVAIHAGTSRIMAGIVQEDSDGLLLPALDVTMSMAKDTVAEPRVDSLVCVQGANGSQDIYLEPQRSRRQSCVERSTRKSVLSMVFDELNIAPRKYKVAFVHKPLLPKREKARLTDTLLQDFGVAAVILASTAEMVLKAAGLTSGLVVDIGVDTTCIVPIFEQNIVPHAVVQLNLGGTHIVDHLASLLRTSSAPFAGLPQDLQNQIALNILQTKAHVEYDPGKGSRETHSPATFQIKTEPIAWQLVADKELYLGPEILFQFGTSTQGSVGNLPDAILRSIDLCDPCVRDELFGAIVLAGRVAKLPGLKRRLMKELVVARHDLLGKLHIEAPEHVEYFAYWGACTMASVTALQPLSLWLTAYFPLWRLSSVAEMLRKTIQRSMATKAAAEATIDGFAAMHAPKLQLFGLHAKYANALYSVASKQNALEAVEKELNTIHDTIVANQTFEEFLKDPTISRTEKKTDITKVMDAAKFSKPVAGLFTVLAENGRLGDAKHVIQAYNRLMRAHRGEVQAKITSADPLTKEQLTQVQTALKARVQKGETLLLETVVDPTILGGLKVQIADLFIDLSLATKIEKIHMILSNRS</sequence>
<evidence type="ECO:0000256" key="9">
    <source>
        <dbReference type="ARBA" id="ARBA00049360"/>
    </source>
</evidence>
<dbReference type="GO" id="GO:0016020">
    <property type="term" value="C:membrane"/>
    <property type="evidence" value="ECO:0007669"/>
    <property type="project" value="UniProtKB-SubCell"/>
</dbReference>
<dbReference type="InterPro" id="IPR026015">
    <property type="entry name" value="ATP_synth_OSCP/delta_N_sf"/>
</dbReference>
<keyword evidence="8" id="KW-0066">ATP synthesis</keyword>
<dbReference type="AlphaFoldDB" id="A0A6G0XP86"/>
<evidence type="ECO:0000256" key="4">
    <source>
        <dbReference type="ARBA" id="ARBA00022781"/>
    </source>
</evidence>
<dbReference type="VEuPathDB" id="FungiDB:AeMF1_004606"/>
<keyword evidence="11" id="KW-0175">Coiled coil</keyword>
<evidence type="ECO:0000256" key="2">
    <source>
        <dbReference type="ARBA" id="ARBA00007046"/>
    </source>
</evidence>
<keyword evidence="5" id="KW-0406">Ion transport</keyword>
<evidence type="ECO:0000256" key="10">
    <source>
        <dbReference type="RuleBase" id="RU000487"/>
    </source>
</evidence>
<comment type="caution">
    <text evidence="13">The sequence shown here is derived from an EMBL/GenBank/DDBJ whole genome shotgun (WGS) entry which is preliminary data.</text>
</comment>
<comment type="subcellular location">
    <subcellularLocation>
        <location evidence="1">Membrane</location>
    </subcellularLocation>
</comment>